<keyword evidence="4" id="KW-0238">DNA-binding</keyword>
<dbReference type="InterPro" id="IPR036390">
    <property type="entry name" value="WH_DNA-bd_sf"/>
</dbReference>
<dbReference type="EMBL" id="JAEPRB010000066">
    <property type="protein sequence ID" value="KAG2223181.1"/>
    <property type="molecule type" value="Genomic_DNA"/>
</dbReference>
<keyword evidence="11" id="KW-1185">Reference proteome</keyword>
<feature type="compositionally biased region" description="Low complexity" evidence="8">
    <location>
        <begin position="324"/>
        <end position="363"/>
    </location>
</feature>
<dbReference type="PRINTS" id="PR00056">
    <property type="entry name" value="HSFDOMAIN"/>
</dbReference>
<comment type="caution">
    <text evidence="10">The sequence shown here is derived from an EMBL/GenBank/DDBJ whole genome shotgun (WGS) entry which is preliminary data.</text>
</comment>
<evidence type="ECO:0000256" key="6">
    <source>
        <dbReference type="ARBA" id="ARBA00023242"/>
    </source>
</evidence>
<feature type="region of interest" description="Disordered" evidence="8">
    <location>
        <begin position="1"/>
        <end position="44"/>
    </location>
</feature>
<dbReference type="OrthoDB" id="60033at2759"/>
<dbReference type="GO" id="GO:0005634">
    <property type="term" value="C:nucleus"/>
    <property type="evidence" value="ECO:0007669"/>
    <property type="project" value="UniProtKB-SubCell"/>
</dbReference>
<keyword evidence="5" id="KW-0804">Transcription</keyword>
<dbReference type="SUPFAM" id="SSF46785">
    <property type="entry name" value="Winged helix' DNA-binding domain"/>
    <property type="match status" value="1"/>
</dbReference>
<name>A0A8H7S5R7_9FUNG</name>
<evidence type="ECO:0000256" key="8">
    <source>
        <dbReference type="SAM" id="MobiDB-lite"/>
    </source>
</evidence>
<evidence type="ECO:0000256" key="7">
    <source>
        <dbReference type="RuleBase" id="RU004020"/>
    </source>
</evidence>
<dbReference type="PANTHER" id="PTHR10015">
    <property type="entry name" value="HEAT SHOCK TRANSCRIPTION FACTOR"/>
    <property type="match status" value="1"/>
</dbReference>
<sequence>MSSSSRRSNRYSEDENTSMEENSGDELPSQDNTSHSTTTRLQPFETVMDGQSLTTIPITKTHAAFVSKLFNMVEDPEIQDLITWSDNGDVFRVFNPTAFSKNVLPRYFKHNNWQSFVRQLNMYGFNKVNDMIHSNLRNENQMWEFRHPHFRRGEVEDLRNIKRKSVRSLRATAPLSVNDGNDIQRSELLHQNYANLVDRVTRMNSSFEALLDEVSGLRDTVLKQHEYMEGIIQALDVICDHVPDGNKADIQAQLKTLRDTAASVSHLTPRPLPQQQQPQPRQQQPQMERLPSISISPLIENSVSPTSRRTSFHSISMPDIEMHNNNNNMNDNDNNTHDNNNNNNNNNFSRSSRNSYSNNNNNKDNSRGADYIMTERSSKVPTRRLPSIQSSSMMALGKQSHLLNPLPSEEDGDSIDTNDGK</sequence>
<evidence type="ECO:0000256" key="5">
    <source>
        <dbReference type="ARBA" id="ARBA00023163"/>
    </source>
</evidence>
<keyword evidence="3" id="KW-0805">Transcription regulation</keyword>
<dbReference type="InterPro" id="IPR000232">
    <property type="entry name" value="HSF_DNA-bd"/>
</dbReference>
<protein>
    <recommendedName>
        <fullName evidence="9">HSF-type DNA-binding domain-containing protein</fullName>
    </recommendedName>
</protein>
<dbReference type="PANTHER" id="PTHR10015:SF427">
    <property type="entry name" value="HEAT SHOCK FACTOR PROTEIN"/>
    <property type="match status" value="1"/>
</dbReference>
<dbReference type="GO" id="GO:0043565">
    <property type="term" value="F:sequence-specific DNA binding"/>
    <property type="evidence" value="ECO:0007669"/>
    <property type="project" value="InterPro"/>
</dbReference>
<feature type="compositionally biased region" description="Low complexity" evidence="8">
    <location>
        <begin position="273"/>
        <end position="286"/>
    </location>
</feature>
<organism evidence="10 11">
    <name type="scientific">Circinella minor</name>
    <dbReference type="NCBI Taxonomy" id="1195481"/>
    <lineage>
        <taxon>Eukaryota</taxon>
        <taxon>Fungi</taxon>
        <taxon>Fungi incertae sedis</taxon>
        <taxon>Mucoromycota</taxon>
        <taxon>Mucoromycotina</taxon>
        <taxon>Mucoromycetes</taxon>
        <taxon>Mucorales</taxon>
        <taxon>Lichtheimiaceae</taxon>
        <taxon>Circinella</taxon>
    </lineage>
</organism>
<proteinExistence type="inferred from homology"/>
<keyword evidence="6" id="KW-0539">Nucleus</keyword>
<feature type="domain" description="HSF-type DNA-binding" evidence="9">
    <location>
        <begin position="61"/>
        <end position="164"/>
    </location>
</feature>
<dbReference type="InterPro" id="IPR036388">
    <property type="entry name" value="WH-like_DNA-bd_sf"/>
</dbReference>
<comment type="subcellular location">
    <subcellularLocation>
        <location evidence="1">Nucleus</location>
    </subcellularLocation>
</comment>
<gene>
    <name evidence="10" type="ORF">INT45_011527</name>
</gene>
<accession>A0A8H7S5R7</accession>
<evidence type="ECO:0000256" key="2">
    <source>
        <dbReference type="ARBA" id="ARBA00006403"/>
    </source>
</evidence>
<feature type="compositionally biased region" description="Acidic residues" evidence="8">
    <location>
        <begin position="408"/>
        <end position="421"/>
    </location>
</feature>
<evidence type="ECO:0000256" key="1">
    <source>
        <dbReference type="ARBA" id="ARBA00004123"/>
    </source>
</evidence>
<evidence type="ECO:0000313" key="10">
    <source>
        <dbReference type="EMBL" id="KAG2223181.1"/>
    </source>
</evidence>
<dbReference type="AlphaFoldDB" id="A0A8H7S5R7"/>
<evidence type="ECO:0000256" key="3">
    <source>
        <dbReference type="ARBA" id="ARBA00023015"/>
    </source>
</evidence>
<feature type="region of interest" description="Disordered" evidence="8">
    <location>
        <begin position="318"/>
        <end position="421"/>
    </location>
</feature>
<dbReference type="Gene3D" id="1.10.10.10">
    <property type="entry name" value="Winged helix-like DNA-binding domain superfamily/Winged helix DNA-binding domain"/>
    <property type="match status" value="1"/>
</dbReference>
<dbReference type="Pfam" id="PF00447">
    <property type="entry name" value="HSF_DNA-bind"/>
    <property type="match status" value="1"/>
</dbReference>
<evidence type="ECO:0000259" key="9">
    <source>
        <dbReference type="SMART" id="SM00415"/>
    </source>
</evidence>
<feature type="compositionally biased region" description="Acidic residues" evidence="8">
    <location>
        <begin position="14"/>
        <end position="24"/>
    </location>
</feature>
<feature type="compositionally biased region" description="Polar residues" evidence="8">
    <location>
        <begin position="29"/>
        <end position="41"/>
    </location>
</feature>
<evidence type="ECO:0000313" key="11">
    <source>
        <dbReference type="Proteomes" id="UP000646827"/>
    </source>
</evidence>
<comment type="similarity">
    <text evidence="2 7">Belongs to the HSF family.</text>
</comment>
<reference evidence="10 11" key="1">
    <citation type="submission" date="2020-12" db="EMBL/GenBank/DDBJ databases">
        <title>Metabolic potential, ecology and presence of endohyphal bacteria is reflected in genomic diversity of Mucoromycotina.</title>
        <authorList>
            <person name="Muszewska A."/>
            <person name="Okrasinska A."/>
            <person name="Steczkiewicz K."/>
            <person name="Drgas O."/>
            <person name="Orlowska M."/>
            <person name="Perlinska-Lenart U."/>
            <person name="Aleksandrzak-Piekarczyk T."/>
            <person name="Szatraj K."/>
            <person name="Zielenkiewicz U."/>
            <person name="Pilsyk S."/>
            <person name="Malc E."/>
            <person name="Mieczkowski P."/>
            <person name="Kruszewska J.S."/>
            <person name="Biernat P."/>
            <person name="Pawlowska J."/>
        </authorList>
    </citation>
    <scope>NUCLEOTIDE SEQUENCE [LARGE SCALE GENOMIC DNA]</scope>
    <source>
        <strain evidence="10 11">CBS 142.35</strain>
    </source>
</reference>
<evidence type="ECO:0000256" key="4">
    <source>
        <dbReference type="ARBA" id="ARBA00023125"/>
    </source>
</evidence>
<dbReference type="FunFam" id="1.10.10.10:FF:000027">
    <property type="entry name" value="Heat shock transcription factor 1"/>
    <property type="match status" value="1"/>
</dbReference>
<dbReference type="GO" id="GO:0003700">
    <property type="term" value="F:DNA-binding transcription factor activity"/>
    <property type="evidence" value="ECO:0007669"/>
    <property type="project" value="InterPro"/>
</dbReference>
<dbReference type="SMART" id="SM00415">
    <property type="entry name" value="HSF"/>
    <property type="match status" value="1"/>
</dbReference>
<feature type="region of interest" description="Disordered" evidence="8">
    <location>
        <begin position="268"/>
        <end position="287"/>
    </location>
</feature>
<dbReference type="Proteomes" id="UP000646827">
    <property type="component" value="Unassembled WGS sequence"/>
</dbReference>